<dbReference type="GeneID" id="17264898"/>
<accession>A0A0D3J769</accession>
<sequence length="567" mass="62116">MIAAALASSSSTSLLTPPLPSSAPAKPTATAAAESSSAATAAKTVHLKISGKWYDATEWADRHPGGRYVLEWADGFDVTNAFHTIHLFSSRKASDILARLPEADLTLRAAREPVLPPIERVPMASQRPTGMDRFMGAGERVVELLSPPADATPEPVPVAPASGLAWQQRQEGAVGAVGETPLKRDLEALLRRHFRSSAEYKATPEHWARIAAAFAVWAGCLAGWVAGSLPATLALPFAQWLLFSPTVHEASHSTLSTAPWVNKAAAFCGLPFVYNPYIWWPQHLLSHHQYTNDDALDVDLHHLRPARLHPGCEVDEGYGGANFIFKGYFSTMGMSVLWPVRVLQQKSTGRWYRNLVTPKPDAVSDAELALSLLPVGFVLLWPWLRMLAGEINALEAFFDWYYPWAVTGAIWTVMTQVSHVQEDCQRPPSGDEQDDYFRWQIESALDYSVGSELVPKLTASLSLQSMHHVMPSVCGCHFSALYPEYRAICEAHGVRLNTRKDVSAAWRSCIARVFELSSPERTPAWALREPAADAAESGPLAAVEEHLPLIAYLATPGVVMLACTPLF</sequence>
<dbReference type="PANTHER" id="PTHR19353:SF15">
    <property type="entry name" value="CYTOCHROME B5 HEME-BINDING DOMAIN-CONTAINING PROTEIN"/>
    <property type="match status" value="1"/>
</dbReference>
<dbReference type="Pfam" id="PF00487">
    <property type="entry name" value="FA_desaturase"/>
    <property type="match status" value="1"/>
</dbReference>
<dbReference type="InterPro" id="IPR036400">
    <property type="entry name" value="Cyt_B5-like_heme/steroid_sf"/>
</dbReference>
<dbReference type="AlphaFoldDB" id="A0A0D3J769"/>
<dbReference type="HOGENOM" id="CLU_561934_0_0_1"/>
<evidence type="ECO:0000313" key="4">
    <source>
        <dbReference type="Proteomes" id="UP000013827"/>
    </source>
</evidence>
<dbReference type="PANTHER" id="PTHR19353">
    <property type="entry name" value="FATTY ACID DESATURASE 2"/>
    <property type="match status" value="1"/>
</dbReference>
<dbReference type="eggNOG" id="ENOG502SZDJ">
    <property type="taxonomic scope" value="Eukaryota"/>
</dbReference>
<keyword evidence="4" id="KW-1185">Reference proteome</keyword>
<evidence type="ECO:0000259" key="2">
    <source>
        <dbReference type="PROSITE" id="PS50255"/>
    </source>
</evidence>
<dbReference type="GO" id="GO:0006629">
    <property type="term" value="P:lipid metabolic process"/>
    <property type="evidence" value="ECO:0007669"/>
    <property type="project" value="InterPro"/>
</dbReference>
<dbReference type="PaxDb" id="2903-EOD19354"/>
<dbReference type="RefSeq" id="XP_005771783.1">
    <property type="nucleotide sequence ID" value="XM_005771726.1"/>
</dbReference>
<reference evidence="3" key="2">
    <citation type="submission" date="2024-10" db="UniProtKB">
        <authorList>
            <consortium name="EnsemblProtists"/>
        </authorList>
    </citation>
    <scope>IDENTIFICATION</scope>
</reference>
<dbReference type="KEGG" id="ehx:EMIHUDRAFT_444899"/>
<reference evidence="4" key="1">
    <citation type="journal article" date="2013" name="Nature">
        <title>Pan genome of the phytoplankton Emiliania underpins its global distribution.</title>
        <authorList>
            <person name="Read B.A."/>
            <person name="Kegel J."/>
            <person name="Klute M.J."/>
            <person name="Kuo A."/>
            <person name="Lefebvre S.C."/>
            <person name="Maumus F."/>
            <person name="Mayer C."/>
            <person name="Miller J."/>
            <person name="Monier A."/>
            <person name="Salamov A."/>
            <person name="Young J."/>
            <person name="Aguilar M."/>
            <person name="Claverie J.M."/>
            <person name="Frickenhaus S."/>
            <person name="Gonzalez K."/>
            <person name="Herman E.K."/>
            <person name="Lin Y.C."/>
            <person name="Napier J."/>
            <person name="Ogata H."/>
            <person name="Sarno A.F."/>
            <person name="Shmutz J."/>
            <person name="Schroeder D."/>
            <person name="de Vargas C."/>
            <person name="Verret F."/>
            <person name="von Dassow P."/>
            <person name="Valentin K."/>
            <person name="Van de Peer Y."/>
            <person name="Wheeler G."/>
            <person name="Dacks J.B."/>
            <person name="Delwiche C.F."/>
            <person name="Dyhrman S.T."/>
            <person name="Glockner G."/>
            <person name="John U."/>
            <person name="Richards T."/>
            <person name="Worden A.Z."/>
            <person name="Zhang X."/>
            <person name="Grigoriev I.V."/>
            <person name="Allen A.E."/>
            <person name="Bidle K."/>
            <person name="Borodovsky M."/>
            <person name="Bowler C."/>
            <person name="Brownlee C."/>
            <person name="Cock J.M."/>
            <person name="Elias M."/>
            <person name="Gladyshev V.N."/>
            <person name="Groth M."/>
            <person name="Guda C."/>
            <person name="Hadaegh A."/>
            <person name="Iglesias-Rodriguez M.D."/>
            <person name="Jenkins J."/>
            <person name="Jones B.M."/>
            <person name="Lawson T."/>
            <person name="Leese F."/>
            <person name="Lindquist E."/>
            <person name="Lobanov A."/>
            <person name="Lomsadze A."/>
            <person name="Malik S.B."/>
            <person name="Marsh M.E."/>
            <person name="Mackinder L."/>
            <person name="Mock T."/>
            <person name="Mueller-Roeber B."/>
            <person name="Pagarete A."/>
            <person name="Parker M."/>
            <person name="Probert I."/>
            <person name="Quesneville H."/>
            <person name="Raines C."/>
            <person name="Rensing S.A."/>
            <person name="Riano-Pachon D.M."/>
            <person name="Richier S."/>
            <person name="Rokitta S."/>
            <person name="Shiraiwa Y."/>
            <person name="Soanes D.M."/>
            <person name="van der Giezen M."/>
            <person name="Wahlund T.M."/>
            <person name="Williams B."/>
            <person name="Wilson W."/>
            <person name="Wolfe G."/>
            <person name="Wurch L.L."/>
        </authorList>
    </citation>
    <scope>NUCLEOTIDE SEQUENCE</scope>
</reference>
<dbReference type="Gene3D" id="3.10.120.10">
    <property type="entry name" value="Cytochrome b5-like heme/steroid binding domain"/>
    <property type="match status" value="1"/>
</dbReference>
<dbReference type="Proteomes" id="UP000013827">
    <property type="component" value="Unassembled WGS sequence"/>
</dbReference>
<evidence type="ECO:0000313" key="3">
    <source>
        <dbReference type="EnsemblProtists" id="EOD19354"/>
    </source>
</evidence>
<feature type="domain" description="Cytochrome b5 heme-binding" evidence="2">
    <location>
        <begin position="27"/>
        <end position="106"/>
    </location>
</feature>
<dbReference type="InterPro" id="IPR001199">
    <property type="entry name" value="Cyt_B5-like_heme/steroid-bd"/>
</dbReference>
<dbReference type="SUPFAM" id="SSF55856">
    <property type="entry name" value="Cytochrome b5-like heme/steroid binding domain"/>
    <property type="match status" value="1"/>
</dbReference>
<dbReference type="InterPro" id="IPR005804">
    <property type="entry name" value="FA_desaturase_dom"/>
</dbReference>
<evidence type="ECO:0000256" key="1">
    <source>
        <dbReference type="SAM" id="MobiDB-lite"/>
    </source>
</evidence>
<protein>
    <recommendedName>
        <fullName evidence="2">Cytochrome b5 heme-binding domain-containing protein</fullName>
    </recommendedName>
</protein>
<dbReference type="EnsemblProtists" id="EOD19354">
    <property type="protein sequence ID" value="EOD19354"/>
    <property type="gene ID" value="EMIHUDRAFT_444899"/>
</dbReference>
<dbReference type="Pfam" id="PF00173">
    <property type="entry name" value="Cyt-b5"/>
    <property type="match status" value="1"/>
</dbReference>
<dbReference type="GO" id="GO:0016020">
    <property type="term" value="C:membrane"/>
    <property type="evidence" value="ECO:0007669"/>
    <property type="project" value="TreeGrafter"/>
</dbReference>
<organism evidence="3 4">
    <name type="scientific">Emiliania huxleyi (strain CCMP1516)</name>
    <dbReference type="NCBI Taxonomy" id="280463"/>
    <lineage>
        <taxon>Eukaryota</taxon>
        <taxon>Haptista</taxon>
        <taxon>Haptophyta</taxon>
        <taxon>Prymnesiophyceae</taxon>
        <taxon>Isochrysidales</taxon>
        <taxon>Noelaerhabdaceae</taxon>
        <taxon>Emiliania</taxon>
    </lineage>
</organism>
<feature type="region of interest" description="Disordered" evidence="1">
    <location>
        <begin position="6"/>
        <end position="27"/>
    </location>
</feature>
<dbReference type="GO" id="GO:0016717">
    <property type="term" value="F:oxidoreductase activity, acting on paired donors, with oxidation of a pair of donors resulting in the reduction of molecular oxygen to two molecules of water"/>
    <property type="evidence" value="ECO:0007669"/>
    <property type="project" value="TreeGrafter"/>
</dbReference>
<dbReference type="PROSITE" id="PS50255">
    <property type="entry name" value="CYTOCHROME_B5_2"/>
    <property type="match status" value="1"/>
</dbReference>
<name>A0A0D3J769_EMIH1</name>
<proteinExistence type="predicted"/>
<dbReference type="InterPro" id="IPR012171">
    <property type="entry name" value="Fatty_acid_desaturase"/>
</dbReference>